<dbReference type="RefSeq" id="WP_011394043.1">
    <property type="nucleotide sequence ID" value="NC_007645.1"/>
</dbReference>
<dbReference type="STRING" id="349521.HCH_00044"/>
<organism evidence="1 2">
    <name type="scientific">Hahella chejuensis (strain KCTC 2396)</name>
    <dbReference type="NCBI Taxonomy" id="349521"/>
    <lineage>
        <taxon>Bacteria</taxon>
        <taxon>Pseudomonadati</taxon>
        <taxon>Pseudomonadota</taxon>
        <taxon>Gammaproteobacteria</taxon>
        <taxon>Oceanospirillales</taxon>
        <taxon>Hahellaceae</taxon>
        <taxon>Hahella</taxon>
    </lineage>
</organism>
<dbReference type="HOGENOM" id="CLU_187607_0_0_6"/>
<dbReference type="NCBIfam" id="TIGR02443">
    <property type="entry name" value="YheV family putative zinc ribbon protein"/>
    <property type="match status" value="1"/>
</dbReference>
<keyword evidence="2" id="KW-1185">Reference proteome</keyword>
<dbReference type="EMBL" id="CP000155">
    <property type="protein sequence ID" value="ABC26966.1"/>
    <property type="molecule type" value="Genomic_DNA"/>
</dbReference>
<accession>Q2SQV8</accession>
<dbReference type="OrthoDB" id="5881059at2"/>
<dbReference type="InterPro" id="IPR012658">
    <property type="entry name" value="YheV"/>
</dbReference>
<dbReference type="AlphaFoldDB" id="Q2SQV8"/>
<name>Q2SQV8_HAHCH</name>
<dbReference type="KEGG" id="hch:HCH_00044"/>
<dbReference type="eggNOG" id="COG3529">
    <property type="taxonomic scope" value="Bacteria"/>
</dbReference>
<protein>
    <submittedName>
        <fullName evidence="1">Predicted nucleic-acid-binding protein containing a Zn-ribbon domain</fullName>
    </submittedName>
</protein>
<sequence>MVKRFIAGAVCPRCGEMDKIVSYADEEQRQVRECVACGFFEKLREADGPTELQTRVTRSKQTEAQVQTIKFYPRPKKEQ</sequence>
<evidence type="ECO:0000313" key="1">
    <source>
        <dbReference type="EMBL" id="ABC26966.1"/>
    </source>
</evidence>
<proteinExistence type="predicted"/>
<gene>
    <name evidence="1" type="ordered locus">HCH_00044</name>
</gene>
<evidence type="ECO:0000313" key="2">
    <source>
        <dbReference type="Proteomes" id="UP000000238"/>
    </source>
</evidence>
<dbReference type="Pfam" id="PF09526">
    <property type="entry name" value="DUF2387"/>
    <property type="match status" value="1"/>
</dbReference>
<reference evidence="1 2" key="1">
    <citation type="journal article" date="2005" name="Nucleic Acids Res.">
        <title>Genomic blueprint of Hahella chejuensis, a marine microbe producing an algicidal agent.</title>
        <authorList>
            <person name="Jeong H."/>
            <person name="Yim J.H."/>
            <person name="Lee C."/>
            <person name="Choi S.-H."/>
            <person name="Park Y.K."/>
            <person name="Yoon S.H."/>
            <person name="Hur C.-G."/>
            <person name="Kang H.-Y."/>
            <person name="Kim D."/>
            <person name="Lee H.H."/>
            <person name="Park K.H."/>
            <person name="Park S.-H."/>
            <person name="Park H.-S."/>
            <person name="Lee H.K."/>
            <person name="Oh T.K."/>
            <person name="Kim J.F."/>
        </authorList>
    </citation>
    <scope>NUCLEOTIDE SEQUENCE [LARGE SCALE GENOMIC DNA]</scope>
    <source>
        <strain evidence="1 2">KCTC 2396</strain>
    </source>
</reference>
<dbReference type="Proteomes" id="UP000000238">
    <property type="component" value="Chromosome"/>
</dbReference>